<dbReference type="PANTHER" id="PTHR43761">
    <property type="entry name" value="D-ISOMER SPECIFIC 2-HYDROXYACID DEHYDROGENASE FAMILY PROTEIN (AFU_ORTHOLOGUE AFUA_1G13630)"/>
    <property type="match status" value="1"/>
</dbReference>
<keyword evidence="6" id="KW-1185">Reference proteome</keyword>
<proteinExistence type="inferred from homology"/>
<comment type="caution">
    <text evidence="5">The sequence shown here is derived from an EMBL/GenBank/DDBJ whole genome shotgun (WGS) entry which is preliminary data.</text>
</comment>
<dbReference type="PANTHER" id="PTHR43761:SF1">
    <property type="entry name" value="D-ISOMER SPECIFIC 2-HYDROXYACID DEHYDROGENASE CATALYTIC DOMAIN-CONTAINING PROTEIN-RELATED"/>
    <property type="match status" value="1"/>
</dbReference>
<dbReference type="Proteomes" id="UP001610335">
    <property type="component" value="Unassembled WGS sequence"/>
</dbReference>
<evidence type="ECO:0000313" key="6">
    <source>
        <dbReference type="Proteomes" id="UP001610335"/>
    </source>
</evidence>
<evidence type="ECO:0000256" key="3">
    <source>
        <dbReference type="ARBA" id="ARBA00023027"/>
    </source>
</evidence>
<dbReference type="Gene3D" id="3.40.50.720">
    <property type="entry name" value="NAD(P)-binding Rossmann-like Domain"/>
    <property type="match status" value="1"/>
</dbReference>
<protein>
    <recommendedName>
        <fullName evidence="4">D-isomer specific 2-hydroxyacid dehydrogenase catalytic domain-containing protein</fullName>
    </recommendedName>
</protein>
<dbReference type="InterPro" id="IPR050418">
    <property type="entry name" value="D-iso_2-hydroxyacid_DH_PdxB"/>
</dbReference>
<name>A0ABR4IEC1_9EURO</name>
<evidence type="ECO:0000256" key="1">
    <source>
        <dbReference type="ARBA" id="ARBA00005854"/>
    </source>
</evidence>
<reference evidence="5 6" key="1">
    <citation type="submission" date="2024-07" db="EMBL/GenBank/DDBJ databases">
        <title>Section-level genome sequencing and comparative genomics of Aspergillus sections Usti and Cavernicolus.</title>
        <authorList>
            <consortium name="Lawrence Berkeley National Laboratory"/>
            <person name="Nybo J.L."/>
            <person name="Vesth T.C."/>
            <person name="Theobald S."/>
            <person name="Frisvad J.C."/>
            <person name="Larsen T.O."/>
            <person name="Kjaerboelling I."/>
            <person name="Rothschild-Mancinelli K."/>
            <person name="Lyhne E.K."/>
            <person name="Kogle M.E."/>
            <person name="Barry K."/>
            <person name="Clum A."/>
            <person name="Na H."/>
            <person name="Ledsgaard L."/>
            <person name="Lin J."/>
            <person name="Lipzen A."/>
            <person name="Kuo A."/>
            <person name="Riley R."/>
            <person name="Mondo S."/>
            <person name="LaButti K."/>
            <person name="Haridas S."/>
            <person name="Pangalinan J."/>
            <person name="Salamov A.A."/>
            <person name="Simmons B.A."/>
            <person name="Magnuson J.K."/>
            <person name="Chen J."/>
            <person name="Drula E."/>
            <person name="Henrissat B."/>
            <person name="Wiebenga A."/>
            <person name="Lubbers R.J."/>
            <person name="Gomes A.C."/>
            <person name="Makela M.R."/>
            <person name="Stajich J."/>
            <person name="Grigoriev I.V."/>
            <person name="Mortensen U.H."/>
            <person name="De vries R.P."/>
            <person name="Baker S.E."/>
            <person name="Andersen M.R."/>
        </authorList>
    </citation>
    <scope>NUCLEOTIDE SEQUENCE [LARGE SCALE GENOMIC DNA]</scope>
    <source>
        <strain evidence="5 6">CBS 600.67</strain>
    </source>
</reference>
<sequence length="180" mass="19602">MSPELRATVSLDLVVGCQSRTRLLMPPFQCLELRADSHADLGPMVSCRGDLTPLHIAQIRSTLNCPSSERNTILPTDPEAKNWRENATAILVRESTISADDIFQAKRLKAIGKQGVGINLIDQDACAQRNIPIFNTPGANAQSVAELVLALTMAVARQLRSIVVNQAAGIEVRKENYSVQ</sequence>
<dbReference type="EMBL" id="JBFXLS010000032">
    <property type="protein sequence ID" value="KAL2826096.1"/>
    <property type="molecule type" value="Genomic_DNA"/>
</dbReference>
<feature type="domain" description="D-isomer specific 2-hydroxyacid dehydrogenase catalytic" evidence="4">
    <location>
        <begin position="84"/>
        <end position="166"/>
    </location>
</feature>
<keyword evidence="2" id="KW-0560">Oxidoreductase</keyword>
<comment type="similarity">
    <text evidence="1">Belongs to the D-isomer specific 2-hydroxyacid dehydrogenase family.</text>
</comment>
<keyword evidence="3" id="KW-0520">NAD</keyword>
<evidence type="ECO:0000259" key="4">
    <source>
        <dbReference type="Pfam" id="PF00389"/>
    </source>
</evidence>
<dbReference type="SUPFAM" id="SSF52283">
    <property type="entry name" value="Formate/glycerate dehydrogenase catalytic domain-like"/>
    <property type="match status" value="1"/>
</dbReference>
<organism evidence="5 6">
    <name type="scientific">Aspergillus cavernicola</name>
    <dbReference type="NCBI Taxonomy" id="176166"/>
    <lineage>
        <taxon>Eukaryota</taxon>
        <taxon>Fungi</taxon>
        <taxon>Dikarya</taxon>
        <taxon>Ascomycota</taxon>
        <taxon>Pezizomycotina</taxon>
        <taxon>Eurotiomycetes</taxon>
        <taxon>Eurotiomycetidae</taxon>
        <taxon>Eurotiales</taxon>
        <taxon>Aspergillaceae</taxon>
        <taxon>Aspergillus</taxon>
        <taxon>Aspergillus subgen. Nidulantes</taxon>
    </lineage>
</organism>
<accession>A0ABR4IEC1</accession>
<gene>
    <name evidence="5" type="ORF">BDW59DRAFT_67464</name>
</gene>
<evidence type="ECO:0000313" key="5">
    <source>
        <dbReference type="EMBL" id="KAL2826096.1"/>
    </source>
</evidence>
<evidence type="ECO:0000256" key="2">
    <source>
        <dbReference type="ARBA" id="ARBA00023002"/>
    </source>
</evidence>
<dbReference type="InterPro" id="IPR006139">
    <property type="entry name" value="D-isomer_2_OHA_DH_cat_dom"/>
</dbReference>
<dbReference type="Pfam" id="PF00389">
    <property type="entry name" value="2-Hacid_dh"/>
    <property type="match status" value="1"/>
</dbReference>